<evidence type="ECO:0000313" key="7">
    <source>
        <dbReference type="EMBL" id="GGF22579.1"/>
    </source>
</evidence>
<dbReference type="NCBIfam" id="TIGR01352">
    <property type="entry name" value="tonB_Cterm"/>
    <property type="match status" value="1"/>
</dbReference>
<gene>
    <name evidence="7" type="ORF">GCM10011339_08320</name>
</gene>
<accession>A0ABQ1UMF5</accession>
<feature type="signal peptide" evidence="5">
    <location>
        <begin position="1"/>
        <end position="19"/>
    </location>
</feature>
<comment type="subcellular location">
    <subcellularLocation>
        <location evidence="1">Membrane</location>
        <topology evidence="1">Single-pass membrane protein</topology>
    </subcellularLocation>
</comment>
<keyword evidence="8" id="KW-1185">Reference proteome</keyword>
<evidence type="ECO:0000256" key="1">
    <source>
        <dbReference type="ARBA" id="ARBA00004167"/>
    </source>
</evidence>
<name>A0ABQ1UMF5_9BACT</name>
<evidence type="ECO:0000256" key="3">
    <source>
        <dbReference type="ARBA" id="ARBA00022989"/>
    </source>
</evidence>
<keyword evidence="5" id="KW-0732">Signal</keyword>
<reference evidence="8" key="1">
    <citation type="journal article" date="2019" name="Int. J. Syst. Evol. Microbiol.">
        <title>The Global Catalogue of Microorganisms (GCM) 10K type strain sequencing project: providing services to taxonomists for standard genome sequencing and annotation.</title>
        <authorList>
            <consortium name="The Broad Institute Genomics Platform"/>
            <consortium name="The Broad Institute Genome Sequencing Center for Infectious Disease"/>
            <person name="Wu L."/>
            <person name="Ma J."/>
        </authorList>
    </citation>
    <scope>NUCLEOTIDE SEQUENCE [LARGE SCALE GENOMIC DNA]</scope>
    <source>
        <strain evidence="8">CGMCC 1.15407</strain>
    </source>
</reference>
<feature type="domain" description="TonB C-terminal" evidence="6">
    <location>
        <begin position="159"/>
        <end position="252"/>
    </location>
</feature>
<evidence type="ECO:0000256" key="4">
    <source>
        <dbReference type="ARBA" id="ARBA00023136"/>
    </source>
</evidence>
<dbReference type="RefSeq" id="WP_187328818.1">
    <property type="nucleotide sequence ID" value="NZ_BMIU01000003.1"/>
</dbReference>
<dbReference type="InterPro" id="IPR006260">
    <property type="entry name" value="TonB/TolA_C"/>
</dbReference>
<sequence>MNKKLLLLLFVVLGNNLFAQDFVPLQDFIPLNKYKIEIKDLDKYSAYYFEQILMDTISEKHSIIYDTLYNIDSEYIIFFSANSKPSERITITYNDSGDTTRLVYTDCINQITTYRYYDQGQKFAEYEYKSHTEISGWVVDEKGEKSTSDVDYYRPRLRVSFKDHAQFLDRNLRFPKDCRRKGIEGNVYLSLKIDSEGKLIGVDVMNPEDVDLSLQHEAVRVMSRYPWDFIPAQDRSGNPVESELKQPINFRL</sequence>
<comment type="caution">
    <text evidence="7">The sequence shown here is derived from an EMBL/GenBank/DDBJ whole genome shotgun (WGS) entry which is preliminary data.</text>
</comment>
<feature type="chain" id="PRO_5045747126" description="TonB C-terminal domain-containing protein" evidence="5">
    <location>
        <begin position="20"/>
        <end position="252"/>
    </location>
</feature>
<evidence type="ECO:0000313" key="8">
    <source>
        <dbReference type="Proteomes" id="UP000647339"/>
    </source>
</evidence>
<keyword evidence="3" id="KW-1133">Transmembrane helix</keyword>
<organism evidence="7 8">
    <name type="scientific">Echinicola rosea</name>
    <dbReference type="NCBI Taxonomy" id="1807691"/>
    <lineage>
        <taxon>Bacteria</taxon>
        <taxon>Pseudomonadati</taxon>
        <taxon>Bacteroidota</taxon>
        <taxon>Cytophagia</taxon>
        <taxon>Cytophagales</taxon>
        <taxon>Cyclobacteriaceae</taxon>
        <taxon>Echinicola</taxon>
    </lineage>
</organism>
<evidence type="ECO:0000259" key="6">
    <source>
        <dbReference type="PROSITE" id="PS52015"/>
    </source>
</evidence>
<evidence type="ECO:0000256" key="5">
    <source>
        <dbReference type="SAM" id="SignalP"/>
    </source>
</evidence>
<dbReference type="EMBL" id="BMIU01000003">
    <property type="protein sequence ID" value="GGF22579.1"/>
    <property type="molecule type" value="Genomic_DNA"/>
</dbReference>
<protein>
    <recommendedName>
        <fullName evidence="6">TonB C-terminal domain-containing protein</fullName>
    </recommendedName>
</protein>
<evidence type="ECO:0000256" key="2">
    <source>
        <dbReference type="ARBA" id="ARBA00022692"/>
    </source>
</evidence>
<keyword evidence="4" id="KW-0472">Membrane</keyword>
<dbReference type="Pfam" id="PF03544">
    <property type="entry name" value="TonB_C"/>
    <property type="match status" value="1"/>
</dbReference>
<dbReference type="Proteomes" id="UP000647339">
    <property type="component" value="Unassembled WGS sequence"/>
</dbReference>
<proteinExistence type="predicted"/>
<keyword evidence="2" id="KW-0812">Transmembrane</keyword>
<dbReference type="PROSITE" id="PS52015">
    <property type="entry name" value="TONB_CTD"/>
    <property type="match status" value="1"/>
</dbReference>
<dbReference type="Gene3D" id="3.30.1150.10">
    <property type="match status" value="1"/>
</dbReference>
<dbReference type="SUPFAM" id="SSF74653">
    <property type="entry name" value="TolA/TonB C-terminal domain"/>
    <property type="match status" value="1"/>
</dbReference>
<dbReference type="InterPro" id="IPR037682">
    <property type="entry name" value="TonB_C"/>
</dbReference>